<dbReference type="PANTHER" id="PTHR43046:SF14">
    <property type="entry name" value="MUTT_NUDIX FAMILY PROTEIN"/>
    <property type="match status" value="1"/>
</dbReference>
<protein>
    <recommendedName>
        <fullName evidence="3">Nudix hydrolase domain-containing protein</fullName>
    </recommendedName>
</protein>
<dbReference type="OrthoDB" id="2011998at2759"/>
<reference evidence="4 5" key="1">
    <citation type="submission" date="2017-02" db="EMBL/GenBank/DDBJ databases">
        <title>Genomes of Trichoderma spp. with biocontrol activity.</title>
        <authorList>
            <person name="Gardiner D."/>
            <person name="Kazan K."/>
            <person name="Vos C."/>
            <person name="Harvey P."/>
        </authorList>
    </citation>
    <scope>NUCLEOTIDE SEQUENCE [LARGE SCALE GENOMIC DNA]</scope>
    <source>
        <strain evidence="4 5">A5MH</strain>
    </source>
</reference>
<dbReference type="GO" id="GO:0016787">
    <property type="term" value="F:hydrolase activity"/>
    <property type="evidence" value="ECO:0007669"/>
    <property type="project" value="UniProtKB-KW"/>
</dbReference>
<comment type="caution">
    <text evidence="4">The sequence shown here is derived from an EMBL/GenBank/DDBJ whole genome shotgun (WGS) entry which is preliminary data.</text>
</comment>
<dbReference type="PROSITE" id="PS51462">
    <property type="entry name" value="NUDIX"/>
    <property type="match status" value="1"/>
</dbReference>
<evidence type="ECO:0000256" key="1">
    <source>
        <dbReference type="ARBA" id="ARBA00001946"/>
    </source>
</evidence>
<keyword evidence="2" id="KW-0378">Hydrolase</keyword>
<dbReference type="InterPro" id="IPR020084">
    <property type="entry name" value="NUDIX_hydrolase_CS"/>
</dbReference>
<gene>
    <name evidence="4" type="ORF">TGAMA5MH_02233</name>
</gene>
<dbReference type="InterPro" id="IPR000086">
    <property type="entry name" value="NUDIX_hydrolase_dom"/>
</dbReference>
<proteinExistence type="predicted"/>
<comment type="cofactor">
    <cofactor evidence="1">
        <name>Mg(2+)</name>
        <dbReference type="ChEBI" id="CHEBI:18420"/>
    </cofactor>
</comment>
<dbReference type="Gene3D" id="3.90.79.10">
    <property type="entry name" value="Nucleoside Triphosphate Pyrophosphohydrolase"/>
    <property type="match status" value="1"/>
</dbReference>
<dbReference type="Proteomes" id="UP000236546">
    <property type="component" value="Unassembled WGS sequence"/>
</dbReference>
<dbReference type="SUPFAM" id="SSF55811">
    <property type="entry name" value="Nudix"/>
    <property type="match status" value="1"/>
</dbReference>
<dbReference type="PROSITE" id="PS00893">
    <property type="entry name" value="NUDIX_BOX"/>
    <property type="match status" value="1"/>
</dbReference>
<dbReference type="EMBL" id="MTYH01000016">
    <property type="protein sequence ID" value="PNP46198.1"/>
    <property type="molecule type" value="Genomic_DNA"/>
</dbReference>
<evidence type="ECO:0000256" key="2">
    <source>
        <dbReference type="ARBA" id="ARBA00022801"/>
    </source>
</evidence>
<dbReference type="InterPro" id="IPR015797">
    <property type="entry name" value="NUDIX_hydrolase-like_dom_sf"/>
</dbReference>
<name>A0A2K0TL07_9HYPO</name>
<evidence type="ECO:0000313" key="4">
    <source>
        <dbReference type="EMBL" id="PNP46198.1"/>
    </source>
</evidence>
<evidence type="ECO:0000313" key="5">
    <source>
        <dbReference type="Proteomes" id="UP000236546"/>
    </source>
</evidence>
<dbReference type="AlphaFoldDB" id="A0A2K0TL07"/>
<sequence length="179" mass="20117">MTGFDDNMPNQKTIGFRQSKVIYNRRYAVRIVALNTCGEIAVIYAEKGNYYKLRGGRIEKDEDHHNAAQREVEEETGAAVSLRGSSCIATVEEFRSDLHQISYCYIANVLDISGNPSLTEEERIDGLSHRWMPINEALVTMNLAEPTSELGRYIQVRDVYLLAEAKKALDDGSGRRAGK</sequence>
<accession>A0A2K0TL07</accession>
<evidence type="ECO:0000259" key="3">
    <source>
        <dbReference type="PROSITE" id="PS51462"/>
    </source>
</evidence>
<dbReference type="Pfam" id="PF00293">
    <property type="entry name" value="NUDIX"/>
    <property type="match status" value="1"/>
</dbReference>
<organism evidence="4 5">
    <name type="scientific">Trichoderma gamsii</name>
    <dbReference type="NCBI Taxonomy" id="398673"/>
    <lineage>
        <taxon>Eukaryota</taxon>
        <taxon>Fungi</taxon>
        <taxon>Dikarya</taxon>
        <taxon>Ascomycota</taxon>
        <taxon>Pezizomycotina</taxon>
        <taxon>Sordariomycetes</taxon>
        <taxon>Hypocreomycetidae</taxon>
        <taxon>Hypocreales</taxon>
        <taxon>Hypocreaceae</taxon>
        <taxon>Trichoderma</taxon>
    </lineage>
</organism>
<dbReference type="PANTHER" id="PTHR43046">
    <property type="entry name" value="GDP-MANNOSE MANNOSYL HYDROLASE"/>
    <property type="match status" value="1"/>
</dbReference>
<feature type="domain" description="Nudix hydrolase" evidence="3">
    <location>
        <begin position="24"/>
        <end position="158"/>
    </location>
</feature>